<proteinExistence type="inferred from homology"/>
<dbReference type="Gene3D" id="3.60.21.10">
    <property type="match status" value="1"/>
</dbReference>
<accession>A0A5C8NN97</accession>
<dbReference type="InterPro" id="IPR029052">
    <property type="entry name" value="Metallo-depent_PP-like"/>
</dbReference>
<dbReference type="GO" id="GO:0046872">
    <property type="term" value="F:metal ion binding"/>
    <property type="evidence" value="ECO:0007669"/>
    <property type="project" value="UniProtKB-KW"/>
</dbReference>
<reference evidence="4 5" key="1">
    <citation type="submission" date="2019-06" db="EMBL/GenBank/DDBJ databases">
        <title>Cerasibacillus sp. nov., isolated from maize field.</title>
        <authorList>
            <person name="Lin S.-Y."/>
            <person name="Tsai C.-F."/>
            <person name="Young C.-C."/>
        </authorList>
    </citation>
    <scope>NUCLEOTIDE SEQUENCE [LARGE SCALE GENOMIC DNA]</scope>
    <source>
        <strain evidence="4 5">CC-CFT480</strain>
    </source>
</reference>
<evidence type="ECO:0000313" key="4">
    <source>
        <dbReference type="EMBL" id="TXL62557.1"/>
    </source>
</evidence>
<comment type="caution">
    <text evidence="4">The sequence shown here is derived from an EMBL/GenBank/DDBJ whole genome shotgun (WGS) entry which is preliminary data.</text>
</comment>
<dbReference type="Pfam" id="PF12850">
    <property type="entry name" value="Metallophos_2"/>
    <property type="match status" value="1"/>
</dbReference>
<gene>
    <name evidence="4" type="ORF">FHP05_12190</name>
</gene>
<keyword evidence="5" id="KW-1185">Reference proteome</keyword>
<dbReference type="NCBIfam" id="TIGR00040">
    <property type="entry name" value="yfcE"/>
    <property type="match status" value="1"/>
</dbReference>
<comment type="cofactor">
    <cofactor evidence="2">
        <name>a divalent metal cation</name>
        <dbReference type="ChEBI" id="CHEBI:60240"/>
    </cofactor>
</comment>
<keyword evidence="2" id="KW-0479">Metal-binding</keyword>
<dbReference type="PANTHER" id="PTHR11124">
    <property type="entry name" value="VACUOLAR SORTING PROTEIN VPS29"/>
    <property type="match status" value="1"/>
</dbReference>
<dbReference type="EC" id="3.1.4.-" evidence="2"/>
<dbReference type="RefSeq" id="WP_147668632.1">
    <property type="nucleotide sequence ID" value="NZ_VDUW01000009.1"/>
</dbReference>
<evidence type="ECO:0000259" key="3">
    <source>
        <dbReference type="Pfam" id="PF12850"/>
    </source>
</evidence>
<dbReference type="EMBL" id="VDUW01000009">
    <property type="protein sequence ID" value="TXL62557.1"/>
    <property type="molecule type" value="Genomic_DNA"/>
</dbReference>
<dbReference type="InterPro" id="IPR024654">
    <property type="entry name" value="Calcineurin-like_PHP_lpxH"/>
</dbReference>
<evidence type="ECO:0000256" key="1">
    <source>
        <dbReference type="ARBA" id="ARBA00008950"/>
    </source>
</evidence>
<comment type="similarity">
    <text evidence="1 2">Belongs to the metallophosphoesterase superfamily. YfcE family.</text>
</comment>
<protein>
    <recommendedName>
        <fullName evidence="2">Phosphoesterase</fullName>
        <ecNumber evidence="2">3.1.4.-</ecNumber>
    </recommendedName>
</protein>
<dbReference type="SUPFAM" id="SSF56300">
    <property type="entry name" value="Metallo-dependent phosphatases"/>
    <property type="match status" value="1"/>
</dbReference>
<dbReference type="OrthoDB" id="9800565at2"/>
<name>A0A5C8NN97_9BACI</name>
<organism evidence="4 5">
    <name type="scientific">Cerasibacillus terrae</name>
    <dbReference type="NCBI Taxonomy" id="2498845"/>
    <lineage>
        <taxon>Bacteria</taxon>
        <taxon>Bacillati</taxon>
        <taxon>Bacillota</taxon>
        <taxon>Bacilli</taxon>
        <taxon>Bacillales</taxon>
        <taxon>Bacillaceae</taxon>
        <taxon>Cerasibacillus</taxon>
    </lineage>
</organism>
<evidence type="ECO:0000313" key="5">
    <source>
        <dbReference type="Proteomes" id="UP000321574"/>
    </source>
</evidence>
<dbReference type="Proteomes" id="UP000321574">
    <property type="component" value="Unassembled WGS sequence"/>
</dbReference>
<sequence>MKLLIISDSHGLTDEIVKIKNRHQIDYYIHCGDSELTFHSLVMKEFMKVAGNCDLDTYYPQDLIMDKQGIKIFITHGHHYHVKRNLHTLSYRAEEERAAIICFGHTHIAGTGKMNGQLFINPGSIQLPRGRKEKTYAILDVNSGNQVAQISFYTIEGEEVQELYRQYTLEK</sequence>
<feature type="domain" description="Calcineurin-like phosphoesterase" evidence="3">
    <location>
        <begin position="1"/>
        <end position="143"/>
    </location>
</feature>
<dbReference type="GO" id="GO:0016787">
    <property type="term" value="F:hydrolase activity"/>
    <property type="evidence" value="ECO:0007669"/>
    <property type="project" value="UniProtKB-UniRule"/>
</dbReference>
<dbReference type="AlphaFoldDB" id="A0A5C8NN97"/>
<evidence type="ECO:0000256" key="2">
    <source>
        <dbReference type="RuleBase" id="RU362039"/>
    </source>
</evidence>
<dbReference type="InterPro" id="IPR000979">
    <property type="entry name" value="Phosphodiesterase_MJ0936/Vps29"/>
</dbReference>